<gene>
    <name evidence="1" type="ORF">GCM10011339_43010</name>
</gene>
<protein>
    <submittedName>
        <fullName evidence="1">Uncharacterized protein</fullName>
    </submittedName>
</protein>
<organism evidence="1 2">
    <name type="scientific">Echinicola rosea</name>
    <dbReference type="NCBI Taxonomy" id="1807691"/>
    <lineage>
        <taxon>Bacteria</taxon>
        <taxon>Pseudomonadati</taxon>
        <taxon>Bacteroidota</taxon>
        <taxon>Cytophagia</taxon>
        <taxon>Cytophagales</taxon>
        <taxon>Cyclobacteriaceae</taxon>
        <taxon>Echinicola</taxon>
    </lineage>
</organism>
<dbReference type="Proteomes" id="UP000647339">
    <property type="component" value="Unassembled WGS sequence"/>
</dbReference>
<name>A0ABQ1VAS6_9BACT</name>
<comment type="caution">
    <text evidence="1">The sequence shown here is derived from an EMBL/GenBank/DDBJ whole genome shotgun (WGS) entry which is preliminary data.</text>
</comment>
<reference evidence="2" key="1">
    <citation type="journal article" date="2019" name="Int. J. Syst. Evol. Microbiol.">
        <title>The Global Catalogue of Microorganisms (GCM) 10K type strain sequencing project: providing services to taxonomists for standard genome sequencing and annotation.</title>
        <authorList>
            <consortium name="The Broad Institute Genomics Platform"/>
            <consortium name="The Broad Institute Genome Sequencing Center for Infectious Disease"/>
            <person name="Wu L."/>
            <person name="Ma J."/>
        </authorList>
    </citation>
    <scope>NUCLEOTIDE SEQUENCE [LARGE SCALE GENOMIC DNA]</scope>
    <source>
        <strain evidence="2">CGMCC 1.15407</strain>
    </source>
</reference>
<evidence type="ECO:0000313" key="1">
    <source>
        <dbReference type="EMBL" id="GGF49841.1"/>
    </source>
</evidence>
<accession>A0ABQ1VAS6</accession>
<dbReference type="EMBL" id="BMIU01000033">
    <property type="protein sequence ID" value="GGF49841.1"/>
    <property type="molecule type" value="Genomic_DNA"/>
</dbReference>
<sequence>MMLRNGYFTFPMSMLVVDMGKGIVPHHKNYDKEHEAGLYLIQEIHLKQK</sequence>
<evidence type="ECO:0000313" key="2">
    <source>
        <dbReference type="Proteomes" id="UP000647339"/>
    </source>
</evidence>
<keyword evidence="2" id="KW-1185">Reference proteome</keyword>
<proteinExistence type="predicted"/>